<gene>
    <name evidence="2" type="ORF">ALAG00032_LOCUS8183</name>
</gene>
<feature type="transmembrane region" description="Helical" evidence="1">
    <location>
        <begin position="282"/>
        <end position="302"/>
    </location>
</feature>
<sequence>MVQQNQGHLLGPCARIVAAGLYNVNVIPVVKYHVPLALYVLLYVAIRFVGIAIWTLSSDKRPTLAVMTNRNVLVTSVVFLSISFLYVSAGVYLPLGLAVVIMSSSPVVTLVVNSCLNQRMPRPILLLICLICLVGAIIAYEPWSGESKSSAWLGYVIVIADCFFEGIMPLLNSRLRQMGLQWDDQIKVISPAMLFFAMPLFCCGAMLTVGFQDTWQFSRTIESYKSHALLIVFCALGLALAGMLYTVAYSIYPDITVPAVASFSELAFAILVQVIILHEPASTNEIIGAALVSIGLMGLGLAEAVSRISPLSAEGGQEEVVEGHCNDETLPLLFSSQYSFRRLGTNEDDVNK</sequence>
<dbReference type="SUPFAM" id="SSF103481">
    <property type="entry name" value="Multidrug resistance efflux transporter EmrE"/>
    <property type="match status" value="1"/>
</dbReference>
<evidence type="ECO:0000256" key="1">
    <source>
        <dbReference type="SAM" id="Phobius"/>
    </source>
</evidence>
<feature type="transmembrane region" description="Helical" evidence="1">
    <location>
        <begin position="192"/>
        <end position="209"/>
    </location>
</feature>
<dbReference type="Gene3D" id="1.10.3730.20">
    <property type="match status" value="1"/>
</dbReference>
<dbReference type="InterPro" id="IPR037185">
    <property type="entry name" value="EmrE-like"/>
</dbReference>
<organism evidence="2">
    <name type="scientific">Aureoumbra lagunensis</name>
    <dbReference type="NCBI Taxonomy" id="44058"/>
    <lineage>
        <taxon>Eukaryota</taxon>
        <taxon>Sar</taxon>
        <taxon>Stramenopiles</taxon>
        <taxon>Ochrophyta</taxon>
        <taxon>Pelagophyceae</taxon>
        <taxon>Pelagomonadales</taxon>
        <taxon>Aureoumbra</taxon>
    </lineage>
</organism>
<name>A0A7S3JYX1_9STRA</name>
<feature type="transmembrane region" description="Helical" evidence="1">
    <location>
        <begin position="152"/>
        <end position="171"/>
    </location>
</feature>
<proteinExistence type="predicted"/>
<keyword evidence="1" id="KW-0472">Membrane</keyword>
<keyword evidence="1" id="KW-1133">Transmembrane helix</keyword>
<dbReference type="AlphaFoldDB" id="A0A7S3JYX1"/>
<protein>
    <recommendedName>
        <fullName evidence="3">EamA domain-containing protein</fullName>
    </recommendedName>
</protein>
<dbReference type="GO" id="GO:0016020">
    <property type="term" value="C:membrane"/>
    <property type="evidence" value="ECO:0007669"/>
    <property type="project" value="TreeGrafter"/>
</dbReference>
<dbReference type="PANTHER" id="PTHR22911">
    <property type="entry name" value="ACYL-MALONYL CONDENSING ENZYME-RELATED"/>
    <property type="match status" value="1"/>
</dbReference>
<feature type="transmembrane region" description="Helical" evidence="1">
    <location>
        <begin position="229"/>
        <end position="248"/>
    </location>
</feature>
<feature type="transmembrane region" description="Helical" evidence="1">
    <location>
        <begin position="68"/>
        <end position="86"/>
    </location>
</feature>
<keyword evidence="1" id="KW-0812">Transmembrane</keyword>
<evidence type="ECO:0000313" key="2">
    <source>
        <dbReference type="EMBL" id="CAE0367429.1"/>
    </source>
</evidence>
<accession>A0A7S3JYX1</accession>
<feature type="transmembrane region" description="Helical" evidence="1">
    <location>
        <begin position="92"/>
        <end position="112"/>
    </location>
</feature>
<feature type="transmembrane region" description="Helical" evidence="1">
    <location>
        <begin position="36"/>
        <end position="56"/>
    </location>
</feature>
<dbReference type="EMBL" id="HBIJ01011988">
    <property type="protein sequence ID" value="CAE0367429.1"/>
    <property type="molecule type" value="Transcribed_RNA"/>
</dbReference>
<feature type="transmembrane region" description="Helical" evidence="1">
    <location>
        <begin position="255"/>
        <end position="276"/>
    </location>
</feature>
<feature type="transmembrane region" description="Helical" evidence="1">
    <location>
        <begin position="124"/>
        <end position="140"/>
    </location>
</feature>
<evidence type="ECO:0008006" key="3">
    <source>
        <dbReference type="Google" id="ProtNLM"/>
    </source>
</evidence>
<reference evidence="2" key="1">
    <citation type="submission" date="2021-01" db="EMBL/GenBank/DDBJ databases">
        <authorList>
            <person name="Corre E."/>
            <person name="Pelletier E."/>
            <person name="Niang G."/>
            <person name="Scheremetjew M."/>
            <person name="Finn R."/>
            <person name="Kale V."/>
            <person name="Holt S."/>
            <person name="Cochrane G."/>
            <person name="Meng A."/>
            <person name="Brown T."/>
            <person name="Cohen L."/>
        </authorList>
    </citation>
    <scope>NUCLEOTIDE SEQUENCE</scope>
    <source>
        <strain evidence="2">CCMP1510</strain>
    </source>
</reference>